<reference evidence="10" key="1">
    <citation type="journal article" date="2012" name="Nature">
        <title>A physical, genetic and functional sequence assembly of the barley genome.</title>
        <authorList>
            <consortium name="The International Barley Genome Sequencing Consortium"/>
            <person name="Mayer K.F."/>
            <person name="Waugh R."/>
            <person name="Brown J.W."/>
            <person name="Schulman A."/>
            <person name="Langridge P."/>
            <person name="Platzer M."/>
            <person name="Fincher G.B."/>
            <person name="Muehlbauer G.J."/>
            <person name="Sato K."/>
            <person name="Close T.J."/>
            <person name="Wise R.P."/>
            <person name="Stein N."/>
        </authorList>
    </citation>
    <scope>NUCLEOTIDE SEQUENCE [LARGE SCALE GENOMIC DNA]</scope>
    <source>
        <strain evidence="10">cv. Morex</strain>
    </source>
</reference>
<dbReference type="GeneID" id="123403929"/>
<dbReference type="Gramene" id="HORVU.MOREX.r2.6HG0448120.1">
    <property type="protein sequence ID" value="HORVU.MOREX.r2.6HG0448120.1.CDS.1"/>
    <property type="gene ID" value="HORVU.MOREX.r2.6HG0448120"/>
</dbReference>
<proteinExistence type="inferred from homology"/>
<dbReference type="SUPFAM" id="SSF50630">
    <property type="entry name" value="Acid proteases"/>
    <property type="match status" value="1"/>
</dbReference>
<evidence type="ECO:0000256" key="5">
    <source>
        <dbReference type="ARBA" id="ARBA00023180"/>
    </source>
</evidence>
<keyword evidence="6" id="KW-0472">Membrane</keyword>
<feature type="domain" description="Peptidase A1" evidence="8">
    <location>
        <begin position="43"/>
        <end position="381"/>
    </location>
</feature>
<dbReference type="Pfam" id="PF14543">
    <property type="entry name" value="TAXi_N"/>
    <property type="match status" value="1"/>
</dbReference>
<dbReference type="Gramene" id="HORVU.MOREX.r3.6HG0538760.1">
    <property type="protein sequence ID" value="HORVU.MOREX.r3.6HG0538760.1.CDS1"/>
    <property type="gene ID" value="HORVU.MOREX.r3.6HG0538760"/>
</dbReference>
<sequence>MAATAWSLVLVLVLLVDSSVEQNPKIVKWNAQIISTVHSFGYLIFDLSVGTPPQTLSLVLDITSQLVWAQCREQGLTLAPTFEPDRSLSPVGCDDSACQNLIPGYNCTVGGDEQYCKYRRGAMSGYLATETFSFGTTSVSGMAFGCSDNVTVWGLNGASGFAGFSRGALSLVSQLGVSRFSYFIARAGDNNADHNSYLSFGDVDAAPAMGNNSTPLLAAMKNQESHLYYVNLTGFQVDGELLAAVRAETFAVREDGSGGVFLSTTLAVTFIQESAYKVVRKELVSRIRSQGVAPVDETADDDLCFLTEEFHKVKVPSLALVLDGAGAAMELSVDNYFLVYGDEQTCLTILPSPTGRSVLGSLLQTGRTMTYDIHDDKGGRLTFEPVVADAPAPADAGATVVLLAHPLVVITFTATLVAWVVVF</sequence>
<reference evidence="9" key="3">
    <citation type="submission" date="2022-01" db="UniProtKB">
        <authorList>
            <consortium name="EnsemblPlants"/>
        </authorList>
    </citation>
    <scope>IDENTIFICATION</scope>
    <source>
        <strain evidence="9">subsp. vulgare</strain>
    </source>
</reference>
<feature type="transmembrane region" description="Helical" evidence="6">
    <location>
        <begin position="400"/>
        <end position="422"/>
    </location>
</feature>
<evidence type="ECO:0000256" key="2">
    <source>
        <dbReference type="ARBA" id="ARBA00022670"/>
    </source>
</evidence>
<name>A0A8I6Y5D7_HORVV</name>
<evidence type="ECO:0000256" key="7">
    <source>
        <dbReference type="SAM" id="SignalP"/>
    </source>
</evidence>
<comment type="similarity">
    <text evidence="1">Belongs to the peptidase A1 family.</text>
</comment>
<dbReference type="EnsemblPlants" id="HORVU.MOREX.r3.6HG0538760.1">
    <property type="protein sequence ID" value="HORVU.MOREX.r3.6HG0538760.1.CDS1"/>
    <property type="gene ID" value="HORVU.MOREX.r3.6HG0538760"/>
</dbReference>
<feature type="signal peptide" evidence="7">
    <location>
        <begin position="1"/>
        <end position="18"/>
    </location>
</feature>
<dbReference type="OrthoDB" id="695235at2759"/>
<evidence type="ECO:0000256" key="1">
    <source>
        <dbReference type="ARBA" id="ARBA00007447"/>
    </source>
</evidence>
<dbReference type="AlphaFoldDB" id="A0A8I6Y5D7"/>
<keyword evidence="3" id="KW-0064">Aspartyl protease</keyword>
<keyword evidence="7" id="KW-0732">Signal</keyword>
<evidence type="ECO:0000313" key="10">
    <source>
        <dbReference type="Proteomes" id="UP000011116"/>
    </source>
</evidence>
<gene>
    <name evidence="9" type="primary">LOC123403929</name>
</gene>
<dbReference type="SMR" id="A0A8I6Y5D7"/>
<dbReference type="InterPro" id="IPR051708">
    <property type="entry name" value="Plant_Aspart_Prot_A1"/>
</dbReference>
<dbReference type="PROSITE" id="PS51767">
    <property type="entry name" value="PEPTIDASE_A1"/>
    <property type="match status" value="1"/>
</dbReference>
<dbReference type="InterPro" id="IPR033121">
    <property type="entry name" value="PEPTIDASE_A1"/>
</dbReference>
<evidence type="ECO:0000256" key="3">
    <source>
        <dbReference type="ARBA" id="ARBA00022750"/>
    </source>
</evidence>
<dbReference type="RefSeq" id="XP_044953772.1">
    <property type="nucleotide sequence ID" value="XM_045097837.1"/>
</dbReference>
<protein>
    <recommendedName>
        <fullName evidence="8">Peptidase A1 domain-containing protein</fullName>
    </recommendedName>
</protein>
<dbReference type="PANTHER" id="PTHR47967">
    <property type="entry name" value="OS07G0603500 PROTEIN-RELATED"/>
    <property type="match status" value="1"/>
</dbReference>
<evidence type="ECO:0000259" key="8">
    <source>
        <dbReference type="PROSITE" id="PS51767"/>
    </source>
</evidence>
<dbReference type="KEGG" id="hvg:123403929"/>
<dbReference type="Proteomes" id="UP000011116">
    <property type="component" value="Chromosome 6H"/>
</dbReference>
<keyword evidence="10" id="KW-1185">Reference proteome</keyword>
<dbReference type="PANTHER" id="PTHR47967:SF134">
    <property type="entry name" value="XYLANASE INHIBITOR C-TERMINAL DOMAIN-CONTAINING PROTEIN"/>
    <property type="match status" value="1"/>
</dbReference>
<evidence type="ECO:0000256" key="4">
    <source>
        <dbReference type="ARBA" id="ARBA00022801"/>
    </source>
</evidence>
<keyword evidence="6" id="KW-1133">Transmembrane helix</keyword>
<keyword evidence="5" id="KW-0325">Glycoprotein</keyword>
<dbReference type="InterPro" id="IPR021109">
    <property type="entry name" value="Peptidase_aspartic_dom_sf"/>
</dbReference>
<dbReference type="InterPro" id="IPR032799">
    <property type="entry name" value="TAXi_C"/>
</dbReference>
<dbReference type="GO" id="GO:0004190">
    <property type="term" value="F:aspartic-type endopeptidase activity"/>
    <property type="evidence" value="ECO:0000318"/>
    <property type="project" value="GO_Central"/>
</dbReference>
<evidence type="ECO:0000313" key="9">
    <source>
        <dbReference type="EnsemblPlants" id="HORVU.MOREX.r3.6HG0538760.1.CDS1"/>
    </source>
</evidence>
<keyword evidence="4" id="KW-0378">Hydrolase</keyword>
<reference evidence="9" key="2">
    <citation type="submission" date="2020-10" db="EMBL/GenBank/DDBJ databases">
        <authorList>
            <person name="Scholz U."/>
            <person name="Mascher M."/>
            <person name="Fiebig A."/>
        </authorList>
    </citation>
    <scope>NUCLEOTIDE SEQUENCE [LARGE SCALE GENOMIC DNA]</scope>
    <source>
        <strain evidence="9">cv. Morex</strain>
    </source>
</reference>
<evidence type="ECO:0000256" key="6">
    <source>
        <dbReference type="SAM" id="Phobius"/>
    </source>
</evidence>
<dbReference type="InterPro" id="IPR032861">
    <property type="entry name" value="TAXi_N"/>
</dbReference>
<dbReference type="GO" id="GO:0005576">
    <property type="term" value="C:extracellular region"/>
    <property type="evidence" value="ECO:0000318"/>
    <property type="project" value="GO_Central"/>
</dbReference>
<organism evidence="9 10">
    <name type="scientific">Hordeum vulgare subsp. vulgare</name>
    <name type="common">Domesticated barley</name>
    <dbReference type="NCBI Taxonomy" id="112509"/>
    <lineage>
        <taxon>Eukaryota</taxon>
        <taxon>Viridiplantae</taxon>
        <taxon>Streptophyta</taxon>
        <taxon>Embryophyta</taxon>
        <taxon>Tracheophyta</taxon>
        <taxon>Spermatophyta</taxon>
        <taxon>Magnoliopsida</taxon>
        <taxon>Liliopsida</taxon>
        <taxon>Poales</taxon>
        <taxon>Poaceae</taxon>
        <taxon>BOP clade</taxon>
        <taxon>Pooideae</taxon>
        <taxon>Triticodae</taxon>
        <taxon>Triticeae</taxon>
        <taxon>Hordeinae</taxon>
        <taxon>Hordeum</taxon>
    </lineage>
</organism>
<dbReference type="Pfam" id="PF14541">
    <property type="entry name" value="TAXi_C"/>
    <property type="match status" value="1"/>
</dbReference>
<dbReference type="InterPro" id="IPR034161">
    <property type="entry name" value="Pepsin-like_plant"/>
</dbReference>
<keyword evidence="6" id="KW-0812">Transmembrane</keyword>
<keyword evidence="2" id="KW-0645">Protease</keyword>
<feature type="chain" id="PRO_5035152949" description="Peptidase A1 domain-containing protein" evidence="7">
    <location>
        <begin position="19"/>
        <end position="423"/>
    </location>
</feature>
<accession>A0A8I6Y5D7</accession>
<dbReference type="GO" id="GO:0006508">
    <property type="term" value="P:proteolysis"/>
    <property type="evidence" value="ECO:0007669"/>
    <property type="project" value="UniProtKB-KW"/>
</dbReference>
<dbReference type="Gene3D" id="2.40.70.10">
    <property type="entry name" value="Acid Proteases"/>
    <property type="match status" value="2"/>
</dbReference>
<dbReference type="CDD" id="cd05476">
    <property type="entry name" value="pepsin_A_like_plant"/>
    <property type="match status" value="1"/>
</dbReference>